<dbReference type="InterPro" id="IPR051012">
    <property type="entry name" value="CellSynth/LPSAsmb/PSIAsmb"/>
</dbReference>
<dbReference type="Proteomes" id="UP001057291">
    <property type="component" value="Unassembled WGS sequence"/>
</dbReference>
<dbReference type="PROSITE" id="PS50005">
    <property type="entry name" value="TPR"/>
    <property type="match status" value="4"/>
</dbReference>
<dbReference type="Gene3D" id="1.25.40.10">
    <property type="entry name" value="Tetratricopeptide repeat domain"/>
    <property type="match status" value="2"/>
</dbReference>
<proteinExistence type="predicted"/>
<comment type="caution">
    <text evidence="4">The sequence shown here is derived from an EMBL/GenBank/DDBJ whole genome shotgun (WGS) entry which is preliminary data.</text>
</comment>
<evidence type="ECO:0000313" key="4">
    <source>
        <dbReference type="EMBL" id="GIM48147.1"/>
    </source>
</evidence>
<evidence type="ECO:0000313" key="5">
    <source>
        <dbReference type="Proteomes" id="UP001057291"/>
    </source>
</evidence>
<evidence type="ECO:0000256" key="1">
    <source>
        <dbReference type="ARBA" id="ARBA00022737"/>
    </source>
</evidence>
<reference evidence="4" key="1">
    <citation type="journal article" date="2023" name="Int. J. Syst. Evol. Microbiol.">
        <title>Collibacillus ludicampi gen. nov., sp. nov., a new soil bacterium of the family Alicyclobacillaceae.</title>
        <authorList>
            <person name="Jojima T."/>
            <person name="Ioku Y."/>
            <person name="Fukuta Y."/>
            <person name="Shirasaka N."/>
            <person name="Matsumura Y."/>
            <person name="Mori M."/>
        </authorList>
    </citation>
    <scope>NUCLEOTIDE SEQUENCE</scope>
    <source>
        <strain evidence="4">TP075</strain>
    </source>
</reference>
<dbReference type="InterPro" id="IPR019734">
    <property type="entry name" value="TPR_rpt"/>
</dbReference>
<feature type="repeat" description="TPR" evidence="3">
    <location>
        <begin position="355"/>
        <end position="388"/>
    </location>
</feature>
<dbReference type="Pfam" id="PF13181">
    <property type="entry name" value="TPR_8"/>
    <property type="match status" value="1"/>
</dbReference>
<dbReference type="SUPFAM" id="SSF48452">
    <property type="entry name" value="TPR-like"/>
    <property type="match status" value="1"/>
</dbReference>
<dbReference type="SMART" id="SM00028">
    <property type="entry name" value="TPR"/>
    <property type="match status" value="9"/>
</dbReference>
<dbReference type="RefSeq" id="WP_282201052.1">
    <property type="nucleotide sequence ID" value="NZ_BOQE01000001.1"/>
</dbReference>
<dbReference type="Pfam" id="PF13432">
    <property type="entry name" value="TPR_16"/>
    <property type="match status" value="2"/>
</dbReference>
<feature type="repeat" description="TPR" evidence="3">
    <location>
        <begin position="389"/>
        <end position="422"/>
    </location>
</feature>
<protein>
    <recommendedName>
        <fullName evidence="6">Tetratricopeptide repeat protein</fullName>
    </recommendedName>
</protein>
<dbReference type="AlphaFoldDB" id="A0AAV4LLP6"/>
<dbReference type="EMBL" id="BOQE01000001">
    <property type="protein sequence ID" value="GIM48147.1"/>
    <property type="molecule type" value="Genomic_DNA"/>
</dbReference>
<keyword evidence="1" id="KW-0677">Repeat</keyword>
<accession>A0AAV4LLP6</accession>
<evidence type="ECO:0008006" key="6">
    <source>
        <dbReference type="Google" id="ProtNLM"/>
    </source>
</evidence>
<dbReference type="PROSITE" id="PS50293">
    <property type="entry name" value="TPR_REGION"/>
    <property type="match status" value="1"/>
</dbReference>
<gene>
    <name evidence="4" type="ORF">DNHGIG_36960</name>
</gene>
<name>A0AAV4LLP6_9BACL</name>
<feature type="repeat" description="TPR" evidence="3">
    <location>
        <begin position="220"/>
        <end position="253"/>
    </location>
</feature>
<dbReference type="PANTHER" id="PTHR45586:SF1">
    <property type="entry name" value="LIPOPOLYSACCHARIDE ASSEMBLY PROTEIN B"/>
    <property type="match status" value="1"/>
</dbReference>
<dbReference type="PANTHER" id="PTHR45586">
    <property type="entry name" value="TPR REPEAT-CONTAINING PROTEIN PA4667"/>
    <property type="match status" value="1"/>
</dbReference>
<dbReference type="InterPro" id="IPR011990">
    <property type="entry name" value="TPR-like_helical_dom_sf"/>
</dbReference>
<sequence length="533" mass="61277">MFDKPFEQLFRAVHRIEKQLEKATDAEQKQILAEELIALRNACDAFVEKWLAFEERVAFLGEKFGLQLDGGLSAQEIEGLHKSWSEMTMTQGEHSFLSEHPSAHPETFAQEILELIDKVADDESAAKKVQSKFLIVPEISFPKLNEEQLIRAFRRGMGFFDLLMFREAIDEFEQVVRLDSDFVIARLYLALGYLGKQDYENATRHLRLAAIGESNPFIDATIHNTFGHIYAAQGQYVDAAREFAQVVEHVPGFRDAYFNLAVCYYNVGDFRNALYAFEQAADLEDDWEAERFIGYAWIRLGYPDKALPHFEKAYRLNSLNEHILLELADLYQSLGYIQAAQSLLRKAHEFFPHNAEVVGGLGWLAMREGHFATAIALFKKQISLSPNHQQALFNLGWACLKTGELAYADRCFRDILRKNPDHPYALAGMAHRLWLLGDHKEAKTRFLELSQGATHEARKLGNLHLGRLAMEEERYQQAIHYFNAALLYDRSCVETHFYKGLAHLAIGERMEAERCFENCRMKGKRLLLQQVKK</sequence>
<evidence type="ECO:0000256" key="2">
    <source>
        <dbReference type="ARBA" id="ARBA00022803"/>
    </source>
</evidence>
<organism evidence="4 5">
    <name type="scientific">Collibacillus ludicampi</name>
    <dbReference type="NCBI Taxonomy" id="2771369"/>
    <lineage>
        <taxon>Bacteria</taxon>
        <taxon>Bacillati</taxon>
        <taxon>Bacillota</taxon>
        <taxon>Bacilli</taxon>
        <taxon>Bacillales</taxon>
        <taxon>Alicyclobacillaceae</taxon>
        <taxon>Collibacillus</taxon>
    </lineage>
</organism>
<dbReference type="Pfam" id="PF14559">
    <property type="entry name" value="TPR_19"/>
    <property type="match status" value="2"/>
</dbReference>
<dbReference type="SUPFAM" id="SSF81901">
    <property type="entry name" value="HCP-like"/>
    <property type="match status" value="1"/>
</dbReference>
<keyword evidence="2 3" id="KW-0802">TPR repeat</keyword>
<keyword evidence="5" id="KW-1185">Reference proteome</keyword>
<feature type="repeat" description="TPR" evidence="3">
    <location>
        <begin position="254"/>
        <end position="287"/>
    </location>
</feature>
<evidence type="ECO:0000256" key="3">
    <source>
        <dbReference type="PROSITE-ProRule" id="PRU00339"/>
    </source>
</evidence>